<accession>A0A1F6CAX0</accession>
<evidence type="ECO:0000259" key="1">
    <source>
        <dbReference type="Pfam" id="PF01408"/>
    </source>
</evidence>
<comment type="caution">
    <text evidence="3">The sequence shown here is derived from an EMBL/GenBank/DDBJ whole genome shotgun (WGS) entry which is preliminary data.</text>
</comment>
<dbReference type="InterPro" id="IPR000683">
    <property type="entry name" value="Gfo/Idh/MocA-like_OxRdtase_N"/>
</dbReference>
<dbReference type="PANTHER" id="PTHR43377">
    <property type="entry name" value="BILIVERDIN REDUCTASE A"/>
    <property type="match status" value="1"/>
</dbReference>
<evidence type="ECO:0000313" key="3">
    <source>
        <dbReference type="EMBL" id="OGG46326.1"/>
    </source>
</evidence>
<evidence type="ECO:0000259" key="2">
    <source>
        <dbReference type="Pfam" id="PF22725"/>
    </source>
</evidence>
<dbReference type="InterPro" id="IPR055170">
    <property type="entry name" value="GFO_IDH_MocA-like_dom"/>
</dbReference>
<dbReference type="SUPFAM" id="SSF55347">
    <property type="entry name" value="Glyceraldehyde-3-phosphate dehydrogenase-like, C-terminal domain"/>
    <property type="match status" value="1"/>
</dbReference>
<dbReference type="Proteomes" id="UP000178606">
    <property type="component" value="Unassembled WGS sequence"/>
</dbReference>
<dbReference type="InterPro" id="IPR036291">
    <property type="entry name" value="NAD(P)-bd_dom_sf"/>
</dbReference>
<evidence type="ECO:0000313" key="4">
    <source>
        <dbReference type="Proteomes" id="UP000178606"/>
    </source>
</evidence>
<dbReference type="GO" id="GO:0000166">
    <property type="term" value="F:nucleotide binding"/>
    <property type="evidence" value="ECO:0007669"/>
    <property type="project" value="InterPro"/>
</dbReference>
<dbReference type="SUPFAM" id="SSF51735">
    <property type="entry name" value="NAD(P)-binding Rossmann-fold domains"/>
    <property type="match status" value="1"/>
</dbReference>
<protein>
    <recommendedName>
        <fullName evidence="5">Dehydrogenase</fullName>
    </recommendedName>
</protein>
<dbReference type="Gene3D" id="3.40.50.720">
    <property type="entry name" value="NAD(P)-binding Rossmann-like Domain"/>
    <property type="match status" value="1"/>
</dbReference>
<feature type="domain" description="GFO/IDH/MocA-like oxidoreductase" evidence="2">
    <location>
        <begin position="133"/>
        <end position="256"/>
    </location>
</feature>
<proteinExistence type="predicted"/>
<gene>
    <name evidence="3" type="ORF">A3F84_27185</name>
</gene>
<dbReference type="Pfam" id="PF01408">
    <property type="entry name" value="GFO_IDH_MocA"/>
    <property type="match status" value="1"/>
</dbReference>
<feature type="domain" description="Gfo/Idh/MocA-like oxidoreductase N-terminal" evidence="1">
    <location>
        <begin position="2"/>
        <end position="122"/>
    </location>
</feature>
<organism evidence="3 4">
    <name type="scientific">Handelsmanbacteria sp. (strain RIFCSPLOWO2_12_FULL_64_10)</name>
    <dbReference type="NCBI Taxonomy" id="1817868"/>
    <lineage>
        <taxon>Bacteria</taxon>
        <taxon>Candidatus Handelsmaniibacteriota</taxon>
    </lineage>
</organism>
<dbReference type="InterPro" id="IPR051450">
    <property type="entry name" value="Gfo/Idh/MocA_Oxidoreductases"/>
</dbReference>
<evidence type="ECO:0008006" key="5">
    <source>
        <dbReference type="Google" id="ProtNLM"/>
    </source>
</evidence>
<name>A0A1F6CAX0_HANXR</name>
<dbReference type="PANTHER" id="PTHR43377:SF1">
    <property type="entry name" value="BILIVERDIN REDUCTASE A"/>
    <property type="match status" value="1"/>
</dbReference>
<dbReference type="Pfam" id="PF22725">
    <property type="entry name" value="GFO_IDH_MocA_C3"/>
    <property type="match status" value="1"/>
</dbReference>
<dbReference type="AlphaFoldDB" id="A0A1F6CAX0"/>
<reference evidence="3 4" key="1">
    <citation type="journal article" date="2016" name="Nat. Commun.">
        <title>Thousands of microbial genomes shed light on interconnected biogeochemical processes in an aquifer system.</title>
        <authorList>
            <person name="Anantharaman K."/>
            <person name="Brown C.T."/>
            <person name="Hug L.A."/>
            <person name="Sharon I."/>
            <person name="Castelle C.J."/>
            <person name="Probst A.J."/>
            <person name="Thomas B.C."/>
            <person name="Singh A."/>
            <person name="Wilkins M.J."/>
            <person name="Karaoz U."/>
            <person name="Brodie E.L."/>
            <person name="Williams K.H."/>
            <person name="Hubbard S.S."/>
            <person name="Banfield J.F."/>
        </authorList>
    </citation>
    <scope>NUCLEOTIDE SEQUENCE [LARGE SCALE GENOMIC DNA]</scope>
    <source>
        <strain evidence="4">RIFCSPLOWO2_12_FULL_64_10</strain>
    </source>
</reference>
<dbReference type="Gene3D" id="3.30.360.10">
    <property type="entry name" value="Dihydrodipicolinate Reductase, domain 2"/>
    <property type="match status" value="1"/>
</dbReference>
<sequence length="330" mass="36204">MIKVGIIGCGTIAQAHAKGWAQAQMEGRAQVLATCDADRGRAGLVAEKLGAGAVYDRWEDALRSDVQAVDICLPHYLHRDAIVAAAEAGKHVLIEKPLCLSLKEAEDIRRAKRQRGITIMCAHNQLFHPAVGHARRAIEEGRIGRVLSARTVDCFHISRTAEQWGWRAKLATSGGGCLIDTGYPPSYLLLHLVGERPTSVVAMNGNYLQPLIEGEDSANVMVRFESGAVGNIFTSWAWDVPGSSWQFQVTGEKGQVYGRGSRFFFKPLKSEPIEETLTPTDAFEAEVAHFVSCLERGARPLQTEEDGITVLKVILAAYESDREQRVVKIQ</sequence>
<dbReference type="EMBL" id="MFKF01000324">
    <property type="protein sequence ID" value="OGG46326.1"/>
    <property type="molecule type" value="Genomic_DNA"/>
</dbReference>